<evidence type="ECO:0000256" key="10">
    <source>
        <dbReference type="SAM" id="Phobius"/>
    </source>
</evidence>
<keyword evidence="6" id="KW-0963">Cytoplasm</keyword>
<evidence type="ECO:0000256" key="9">
    <source>
        <dbReference type="SAM" id="MobiDB-lite"/>
    </source>
</evidence>
<gene>
    <name evidence="11" type="ORF">Plil01_000826500</name>
</gene>
<evidence type="ECO:0000256" key="4">
    <source>
        <dbReference type="ARBA" id="ARBA00007573"/>
    </source>
</evidence>
<dbReference type="GO" id="GO:0002098">
    <property type="term" value="P:tRNA wobble uridine modification"/>
    <property type="evidence" value="ECO:0007669"/>
    <property type="project" value="InterPro"/>
</dbReference>
<proteinExistence type="inferred from homology"/>
<evidence type="ECO:0000256" key="8">
    <source>
        <dbReference type="ARBA" id="ARBA00023242"/>
    </source>
</evidence>
<evidence type="ECO:0000313" key="11">
    <source>
        <dbReference type="EMBL" id="GMF21055.1"/>
    </source>
</evidence>
<dbReference type="Pfam" id="PF05625">
    <property type="entry name" value="PAXNEB"/>
    <property type="match status" value="1"/>
</dbReference>
<feature type="transmembrane region" description="Helical" evidence="10">
    <location>
        <begin position="24"/>
        <end position="44"/>
    </location>
</feature>
<feature type="compositionally biased region" description="Low complexity" evidence="9">
    <location>
        <begin position="571"/>
        <end position="582"/>
    </location>
</feature>
<dbReference type="AlphaFoldDB" id="A0A9W6TVY4"/>
<dbReference type="PANTHER" id="PTHR12896:SF1">
    <property type="entry name" value="ELONGATOR COMPLEX PROTEIN 4"/>
    <property type="match status" value="1"/>
</dbReference>
<comment type="pathway">
    <text evidence="3">tRNA modification; 5-methoxycarbonylmethyl-2-thiouridine-tRNA biosynthesis.</text>
</comment>
<feature type="transmembrane region" description="Helical" evidence="10">
    <location>
        <begin position="56"/>
        <end position="74"/>
    </location>
</feature>
<evidence type="ECO:0000256" key="3">
    <source>
        <dbReference type="ARBA" id="ARBA00005043"/>
    </source>
</evidence>
<keyword evidence="12" id="KW-1185">Reference proteome</keyword>
<comment type="subcellular location">
    <subcellularLocation>
        <location evidence="2">Cytoplasm</location>
    </subcellularLocation>
    <subcellularLocation>
        <location evidence="1">Nucleus</location>
    </subcellularLocation>
</comment>
<dbReference type="Proteomes" id="UP001165083">
    <property type="component" value="Unassembled WGS sequence"/>
</dbReference>
<protein>
    <recommendedName>
        <fullName evidence="5">Elongator complex protein 4</fullName>
    </recommendedName>
</protein>
<evidence type="ECO:0000313" key="12">
    <source>
        <dbReference type="Proteomes" id="UP001165083"/>
    </source>
</evidence>
<keyword evidence="8" id="KW-0539">Nucleus</keyword>
<feature type="region of interest" description="Disordered" evidence="9">
    <location>
        <begin position="564"/>
        <end position="596"/>
    </location>
</feature>
<sequence>MLTSFWLIVGTRVIREMIGQRGRLIQFMSFASAQFMLLFLYPAYEALFRLAEGSRYELPVILVLPILKVLVRNVALRCVARMEDMAPAVVMFTVDFFNAMYMATCMQTASSISAIAAITFADISQTGSTLYGLHQRTYSSFSGFCPEKESLLTVVCLWCRDVKQFERYDSADIRIRSCLTRHLTIADGNILDMLDKMPRKQGSKYDQTHISSTPGGCTTHSRLQVCFLRHQNTSTIYPVGPQNILSAWEGEKPMWTLRGLSELDAALGGGLLLQTLNLVESPAESDDSLDLSAGASEALAGDLLRYFVAEAVADGKQRVVLVAPAAADFVRSHLPLELSLAQRQVKQQLADTKQEDAPLTIAWQYGKYDHQRQTHKQRFCHSFDLSRPMHREMLEANGPIAIDPLEWTTEDVGDVYERIFLAVEELVQQENDGGQVLRVGLLGLGSPLFGAPDAAHMMALFSFVRRLRALLAQSKNVVCLALLGSDALSSFPAAFVNELRHASDSVLTLSSFAGTRDLLPEELLEFQGSLTLRKLPRVHALACHAPSNTRFGVKRDRRKLKIDKFHLPPEGSRSSNSSNKSSGCGGSSNTADPLAF</sequence>
<name>A0A9W6TVY4_9STRA</name>
<evidence type="ECO:0000256" key="2">
    <source>
        <dbReference type="ARBA" id="ARBA00004496"/>
    </source>
</evidence>
<dbReference type="Gene3D" id="3.40.50.300">
    <property type="entry name" value="P-loop containing nucleotide triphosphate hydrolases"/>
    <property type="match status" value="1"/>
</dbReference>
<dbReference type="GO" id="GO:0033588">
    <property type="term" value="C:elongator holoenzyme complex"/>
    <property type="evidence" value="ECO:0007669"/>
    <property type="project" value="InterPro"/>
</dbReference>
<dbReference type="EMBL" id="BSXW01000394">
    <property type="protein sequence ID" value="GMF21055.1"/>
    <property type="molecule type" value="Genomic_DNA"/>
</dbReference>
<dbReference type="InterPro" id="IPR008728">
    <property type="entry name" value="Elongator_complex_protein_4"/>
</dbReference>
<comment type="caution">
    <text evidence="11">The sequence shown here is derived from an EMBL/GenBank/DDBJ whole genome shotgun (WGS) entry which is preliminary data.</text>
</comment>
<evidence type="ECO:0000256" key="6">
    <source>
        <dbReference type="ARBA" id="ARBA00022490"/>
    </source>
</evidence>
<accession>A0A9W6TVY4</accession>
<dbReference type="GO" id="GO:0005737">
    <property type="term" value="C:cytoplasm"/>
    <property type="evidence" value="ECO:0007669"/>
    <property type="project" value="UniProtKB-SubCell"/>
</dbReference>
<keyword evidence="10" id="KW-1133">Transmembrane helix</keyword>
<keyword evidence="10" id="KW-0812">Transmembrane</keyword>
<keyword evidence="10" id="KW-0472">Membrane</keyword>
<evidence type="ECO:0000256" key="1">
    <source>
        <dbReference type="ARBA" id="ARBA00004123"/>
    </source>
</evidence>
<dbReference type="PANTHER" id="PTHR12896">
    <property type="entry name" value="PAX6 NEIGHBOR PROTEIN PAXNEB"/>
    <property type="match status" value="1"/>
</dbReference>
<evidence type="ECO:0000256" key="5">
    <source>
        <dbReference type="ARBA" id="ARBA00020265"/>
    </source>
</evidence>
<dbReference type="OrthoDB" id="289162at2759"/>
<reference evidence="11" key="1">
    <citation type="submission" date="2023-04" db="EMBL/GenBank/DDBJ databases">
        <title>Phytophthora lilii NBRC 32176.</title>
        <authorList>
            <person name="Ichikawa N."/>
            <person name="Sato H."/>
            <person name="Tonouchi N."/>
        </authorList>
    </citation>
    <scope>NUCLEOTIDE SEQUENCE</scope>
    <source>
        <strain evidence="11">NBRC 32176</strain>
    </source>
</reference>
<dbReference type="InterPro" id="IPR027417">
    <property type="entry name" value="P-loop_NTPase"/>
</dbReference>
<dbReference type="GO" id="GO:0008023">
    <property type="term" value="C:transcription elongation factor complex"/>
    <property type="evidence" value="ECO:0007669"/>
    <property type="project" value="TreeGrafter"/>
</dbReference>
<organism evidence="11 12">
    <name type="scientific">Phytophthora lilii</name>
    <dbReference type="NCBI Taxonomy" id="2077276"/>
    <lineage>
        <taxon>Eukaryota</taxon>
        <taxon>Sar</taxon>
        <taxon>Stramenopiles</taxon>
        <taxon>Oomycota</taxon>
        <taxon>Peronosporomycetes</taxon>
        <taxon>Peronosporales</taxon>
        <taxon>Peronosporaceae</taxon>
        <taxon>Phytophthora</taxon>
    </lineage>
</organism>
<evidence type="ECO:0000256" key="7">
    <source>
        <dbReference type="ARBA" id="ARBA00022694"/>
    </source>
</evidence>
<keyword evidence="7" id="KW-0819">tRNA processing</keyword>
<comment type="similarity">
    <text evidence="4">Belongs to the ELP4 family.</text>
</comment>